<reference evidence="1 2" key="1">
    <citation type="submission" date="2022-12" db="EMBL/GenBank/DDBJ databases">
        <authorList>
            <person name="Muema E."/>
        </authorList>
    </citation>
    <scope>NUCLEOTIDE SEQUENCE [LARGE SCALE GENOMIC DNA]</scope>
    <source>
        <strain evidence="2">1330</strain>
    </source>
</reference>
<dbReference type="EMBL" id="JAPYKO010000014">
    <property type="protein sequence ID" value="MEI9404438.1"/>
    <property type="molecule type" value="Genomic_DNA"/>
</dbReference>
<gene>
    <name evidence="1" type="ORF">O7A05_20055</name>
</gene>
<protein>
    <submittedName>
        <fullName evidence="1">Uncharacterized protein</fullName>
    </submittedName>
</protein>
<proteinExistence type="predicted"/>
<comment type="caution">
    <text evidence="1">The sequence shown here is derived from an EMBL/GenBank/DDBJ whole genome shotgun (WGS) entry which is preliminary data.</text>
</comment>
<name>A0ABU8KGQ8_9HYPH</name>
<evidence type="ECO:0000313" key="1">
    <source>
        <dbReference type="EMBL" id="MEI9404438.1"/>
    </source>
</evidence>
<organism evidence="1 2">
    <name type="scientific">Mesorhizobium argentiipisi</name>
    <dbReference type="NCBI Taxonomy" id="3015175"/>
    <lineage>
        <taxon>Bacteria</taxon>
        <taxon>Pseudomonadati</taxon>
        <taxon>Pseudomonadota</taxon>
        <taxon>Alphaproteobacteria</taxon>
        <taxon>Hyphomicrobiales</taxon>
        <taxon>Phyllobacteriaceae</taxon>
        <taxon>Mesorhizobium</taxon>
    </lineage>
</organism>
<dbReference type="RefSeq" id="WP_337094713.1">
    <property type="nucleotide sequence ID" value="NZ_JAPYKO010000014.1"/>
</dbReference>
<dbReference type="Proteomes" id="UP001366503">
    <property type="component" value="Unassembled WGS sequence"/>
</dbReference>
<evidence type="ECO:0000313" key="2">
    <source>
        <dbReference type="Proteomes" id="UP001366503"/>
    </source>
</evidence>
<sequence length="75" mass="8782">MRNISQFVEALDTIVEFDAEFDPEALCSLFTPSMMVDDPDQLDLIEEDLKQAATYLREVQRRYSAQRIIRQLRGE</sequence>
<accession>A0ABU8KGQ8</accession>
<keyword evidence="2" id="KW-1185">Reference proteome</keyword>